<evidence type="ECO:0000313" key="5">
    <source>
        <dbReference type="Proteomes" id="UP001162131"/>
    </source>
</evidence>
<reference evidence="4" key="1">
    <citation type="submission" date="2021-09" db="EMBL/GenBank/DDBJ databases">
        <authorList>
            <consortium name="AG Swart"/>
            <person name="Singh M."/>
            <person name="Singh A."/>
            <person name="Seah K."/>
            <person name="Emmerich C."/>
        </authorList>
    </citation>
    <scope>NUCLEOTIDE SEQUENCE</scope>
    <source>
        <strain evidence="4">ATCC30299</strain>
    </source>
</reference>
<dbReference type="SMART" id="SM00174">
    <property type="entry name" value="RHO"/>
    <property type="match status" value="1"/>
</dbReference>
<dbReference type="Pfam" id="PF00071">
    <property type="entry name" value="Ras"/>
    <property type="match status" value="1"/>
</dbReference>
<evidence type="ECO:0000256" key="1">
    <source>
        <dbReference type="ARBA" id="ARBA00006270"/>
    </source>
</evidence>
<organism evidence="4 5">
    <name type="scientific">Blepharisma stoltei</name>
    <dbReference type="NCBI Taxonomy" id="1481888"/>
    <lineage>
        <taxon>Eukaryota</taxon>
        <taxon>Sar</taxon>
        <taxon>Alveolata</taxon>
        <taxon>Ciliophora</taxon>
        <taxon>Postciliodesmatophora</taxon>
        <taxon>Heterotrichea</taxon>
        <taxon>Heterotrichida</taxon>
        <taxon>Blepharismidae</taxon>
        <taxon>Blepharisma</taxon>
    </lineage>
</organism>
<name>A0AAU9II29_9CILI</name>
<dbReference type="InterPro" id="IPR005225">
    <property type="entry name" value="Small_GTP-bd"/>
</dbReference>
<dbReference type="PANTHER" id="PTHR47981">
    <property type="entry name" value="RAB FAMILY"/>
    <property type="match status" value="1"/>
</dbReference>
<gene>
    <name evidence="4" type="ORF">BSTOLATCC_MIC7609</name>
</gene>
<protein>
    <submittedName>
        <fullName evidence="4">Uncharacterized protein</fullName>
    </submittedName>
</protein>
<comment type="caution">
    <text evidence="4">The sequence shown here is derived from an EMBL/GenBank/DDBJ whole genome shotgun (WGS) entry which is preliminary data.</text>
</comment>
<dbReference type="EMBL" id="CAJZBQ010000009">
    <property type="protein sequence ID" value="CAG9312817.1"/>
    <property type="molecule type" value="Genomic_DNA"/>
</dbReference>
<dbReference type="Proteomes" id="UP001162131">
    <property type="component" value="Unassembled WGS sequence"/>
</dbReference>
<dbReference type="PANTHER" id="PTHR47981:SF20">
    <property type="entry name" value="RAS-RELATED PROTEIN RAB-7A"/>
    <property type="match status" value="1"/>
</dbReference>
<accession>A0AAU9II29</accession>
<dbReference type="NCBIfam" id="TIGR00231">
    <property type="entry name" value="small_GTP"/>
    <property type="match status" value="1"/>
</dbReference>
<dbReference type="SMART" id="SM00173">
    <property type="entry name" value="RAS"/>
    <property type="match status" value="1"/>
</dbReference>
<dbReference type="AlphaFoldDB" id="A0AAU9II29"/>
<dbReference type="SUPFAM" id="SSF52540">
    <property type="entry name" value="P-loop containing nucleoside triphosphate hydrolases"/>
    <property type="match status" value="1"/>
</dbReference>
<dbReference type="Gene3D" id="3.40.50.300">
    <property type="entry name" value="P-loop containing nucleotide triphosphate hydrolases"/>
    <property type="match status" value="1"/>
</dbReference>
<evidence type="ECO:0000256" key="3">
    <source>
        <dbReference type="ARBA" id="ARBA00023134"/>
    </source>
</evidence>
<dbReference type="GO" id="GO:0003924">
    <property type="term" value="F:GTPase activity"/>
    <property type="evidence" value="ECO:0007669"/>
    <property type="project" value="InterPro"/>
</dbReference>
<dbReference type="PROSITE" id="PS51421">
    <property type="entry name" value="RAS"/>
    <property type="match status" value="1"/>
</dbReference>
<dbReference type="FunFam" id="3.40.50.300:FF:001329">
    <property type="entry name" value="Small GTP-binding protein, putative"/>
    <property type="match status" value="1"/>
</dbReference>
<evidence type="ECO:0000256" key="2">
    <source>
        <dbReference type="ARBA" id="ARBA00022741"/>
    </source>
</evidence>
<keyword evidence="3" id="KW-0342">GTP-binding</keyword>
<sequence>MIIEKKRYLKVILLGDAKVGKTSLIKHFINRENSDFSPTIVPDFVNKEVNANGKLVNLRIWDTSGQERYQSLSFGFYRNTDICILVYDITLNRSFENLSYWIEDFKTQMGISNPSEFPFVLVGNKGDKHNGRTVPMDIVKNWCKANGNIPFFEASIRDKSSIDAIFEKAAEIAIQKIGIKNIRHSAIKLNKSKDKETSFKENSCNC</sequence>
<evidence type="ECO:0000313" key="4">
    <source>
        <dbReference type="EMBL" id="CAG9312817.1"/>
    </source>
</evidence>
<dbReference type="SMART" id="SM00175">
    <property type="entry name" value="RAB"/>
    <property type="match status" value="1"/>
</dbReference>
<dbReference type="PROSITE" id="PS51419">
    <property type="entry name" value="RAB"/>
    <property type="match status" value="1"/>
</dbReference>
<keyword evidence="5" id="KW-1185">Reference proteome</keyword>
<dbReference type="InterPro" id="IPR027417">
    <property type="entry name" value="P-loop_NTPase"/>
</dbReference>
<comment type="similarity">
    <text evidence="1">Belongs to the small GTPase superfamily. Rab family.</text>
</comment>
<keyword evidence="2" id="KW-0547">Nucleotide-binding</keyword>
<dbReference type="InterPro" id="IPR001806">
    <property type="entry name" value="Small_GTPase"/>
</dbReference>
<dbReference type="PRINTS" id="PR00449">
    <property type="entry name" value="RASTRNSFRMNG"/>
</dbReference>
<proteinExistence type="inferred from homology"/>
<dbReference type="GO" id="GO:0005525">
    <property type="term" value="F:GTP binding"/>
    <property type="evidence" value="ECO:0007669"/>
    <property type="project" value="UniProtKB-KW"/>
</dbReference>